<feature type="domain" description="CopC" evidence="8">
    <location>
        <begin position="28"/>
        <end position="121"/>
    </location>
</feature>
<name>A0A495JIB7_9ACTN</name>
<dbReference type="PANTHER" id="PTHR34820:SF4">
    <property type="entry name" value="INNER MEMBRANE PROTEIN YEBZ"/>
    <property type="match status" value="1"/>
</dbReference>
<dbReference type="Proteomes" id="UP000277671">
    <property type="component" value="Unassembled WGS sequence"/>
</dbReference>
<evidence type="ECO:0000256" key="4">
    <source>
        <dbReference type="ARBA" id="ARBA00023008"/>
    </source>
</evidence>
<feature type="transmembrane region" description="Helical" evidence="6">
    <location>
        <begin position="174"/>
        <end position="194"/>
    </location>
</feature>
<dbReference type="GO" id="GO:0005507">
    <property type="term" value="F:copper ion binding"/>
    <property type="evidence" value="ECO:0007669"/>
    <property type="project" value="InterPro"/>
</dbReference>
<dbReference type="InterPro" id="IPR014756">
    <property type="entry name" value="Ig_E-set"/>
</dbReference>
<dbReference type="AlphaFoldDB" id="A0A495JIB7"/>
<evidence type="ECO:0000256" key="1">
    <source>
        <dbReference type="ARBA" id="ARBA00004196"/>
    </source>
</evidence>
<protein>
    <recommendedName>
        <fullName evidence="8">CopC domain-containing protein</fullName>
    </recommendedName>
</protein>
<evidence type="ECO:0000256" key="3">
    <source>
        <dbReference type="ARBA" id="ARBA00022729"/>
    </source>
</evidence>
<keyword evidence="6" id="KW-0812">Transmembrane</keyword>
<organism evidence="9 10">
    <name type="scientific">Micromonospora pisi</name>
    <dbReference type="NCBI Taxonomy" id="589240"/>
    <lineage>
        <taxon>Bacteria</taxon>
        <taxon>Bacillati</taxon>
        <taxon>Actinomycetota</taxon>
        <taxon>Actinomycetes</taxon>
        <taxon>Micromonosporales</taxon>
        <taxon>Micromonosporaceae</taxon>
        <taxon>Micromonospora</taxon>
    </lineage>
</organism>
<proteinExistence type="predicted"/>
<dbReference type="InterPro" id="IPR032694">
    <property type="entry name" value="CopC/D"/>
</dbReference>
<keyword evidence="2" id="KW-0479">Metal-binding</keyword>
<reference evidence="9 10" key="1">
    <citation type="submission" date="2018-10" db="EMBL/GenBank/DDBJ databases">
        <title>Sequencing the genomes of 1000 actinobacteria strains.</title>
        <authorList>
            <person name="Klenk H.-P."/>
        </authorList>
    </citation>
    <scope>NUCLEOTIDE SEQUENCE [LARGE SCALE GENOMIC DNA]</scope>
    <source>
        <strain evidence="9 10">DSM 45175</strain>
    </source>
</reference>
<dbReference type="GO" id="GO:0006825">
    <property type="term" value="P:copper ion transport"/>
    <property type="evidence" value="ECO:0007669"/>
    <property type="project" value="InterPro"/>
</dbReference>
<keyword evidence="3 7" id="KW-0732">Signal</keyword>
<comment type="caution">
    <text evidence="9">The sequence shown here is derived from an EMBL/GenBank/DDBJ whole genome shotgun (WGS) entry which is preliminary data.</text>
</comment>
<keyword evidence="6" id="KW-0472">Membrane</keyword>
<dbReference type="Pfam" id="PF04234">
    <property type="entry name" value="CopC"/>
    <property type="match status" value="1"/>
</dbReference>
<dbReference type="EMBL" id="RBKT01000001">
    <property type="protein sequence ID" value="RKR88134.1"/>
    <property type="molecule type" value="Genomic_DNA"/>
</dbReference>
<dbReference type="Gene3D" id="2.60.40.1220">
    <property type="match status" value="1"/>
</dbReference>
<feature type="compositionally biased region" description="Low complexity" evidence="5">
    <location>
        <begin position="133"/>
        <end position="161"/>
    </location>
</feature>
<evidence type="ECO:0000256" key="2">
    <source>
        <dbReference type="ARBA" id="ARBA00022723"/>
    </source>
</evidence>
<dbReference type="InterPro" id="IPR014755">
    <property type="entry name" value="Cu-Rt/internalin_Ig-like"/>
</dbReference>
<dbReference type="RefSeq" id="WP_121156795.1">
    <property type="nucleotide sequence ID" value="NZ_RBKT01000001.1"/>
</dbReference>
<comment type="subcellular location">
    <subcellularLocation>
        <location evidence="1">Cell envelope</location>
    </subcellularLocation>
</comment>
<dbReference type="OrthoDB" id="5242236at2"/>
<dbReference type="InterPro" id="IPR007348">
    <property type="entry name" value="CopC_dom"/>
</dbReference>
<dbReference type="SUPFAM" id="SSF81296">
    <property type="entry name" value="E set domains"/>
    <property type="match status" value="1"/>
</dbReference>
<dbReference type="GO" id="GO:0042597">
    <property type="term" value="C:periplasmic space"/>
    <property type="evidence" value="ECO:0007669"/>
    <property type="project" value="InterPro"/>
</dbReference>
<evidence type="ECO:0000313" key="10">
    <source>
        <dbReference type="Proteomes" id="UP000277671"/>
    </source>
</evidence>
<gene>
    <name evidence="9" type="ORF">BDK92_2441</name>
</gene>
<dbReference type="GO" id="GO:0046688">
    <property type="term" value="P:response to copper ion"/>
    <property type="evidence" value="ECO:0007669"/>
    <property type="project" value="InterPro"/>
</dbReference>
<accession>A0A495JIB7</accession>
<feature type="chain" id="PRO_5019733825" description="CopC domain-containing protein" evidence="7">
    <location>
        <begin position="28"/>
        <end position="202"/>
    </location>
</feature>
<evidence type="ECO:0000256" key="6">
    <source>
        <dbReference type="SAM" id="Phobius"/>
    </source>
</evidence>
<dbReference type="GO" id="GO:0030313">
    <property type="term" value="C:cell envelope"/>
    <property type="evidence" value="ECO:0007669"/>
    <property type="project" value="UniProtKB-SubCell"/>
</dbReference>
<evidence type="ECO:0000313" key="9">
    <source>
        <dbReference type="EMBL" id="RKR88134.1"/>
    </source>
</evidence>
<evidence type="ECO:0000256" key="5">
    <source>
        <dbReference type="SAM" id="MobiDB-lite"/>
    </source>
</evidence>
<dbReference type="GO" id="GO:0005886">
    <property type="term" value="C:plasma membrane"/>
    <property type="evidence" value="ECO:0007669"/>
    <property type="project" value="TreeGrafter"/>
</dbReference>
<feature type="region of interest" description="Disordered" evidence="5">
    <location>
        <begin position="118"/>
        <end position="167"/>
    </location>
</feature>
<keyword evidence="10" id="KW-1185">Reference proteome</keyword>
<evidence type="ECO:0000259" key="8">
    <source>
        <dbReference type="Pfam" id="PF04234"/>
    </source>
</evidence>
<sequence>MRMFRPLAVMAVACAVGLLAAPAPAWAHNELRASNPAKNARLATAPVEVTLDFAERLDPRFTTVAVTDPAGKAVTSGKPKVDGVRAVQPLNQPLDPGTYTVAYRVVSVDGHPVRGSHTFTVTTPPTTAPPTAPAGLPAQPASPPTATTTGAPATTAAEPGALVGDEQDGGGNNLAGLLLGGIALLAIGTGILLVRQRRTRQP</sequence>
<dbReference type="PANTHER" id="PTHR34820">
    <property type="entry name" value="INNER MEMBRANE PROTEIN YEBZ"/>
    <property type="match status" value="1"/>
</dbReference>
<keyword evidence="4" id="KW-0186">Copper</keyword>
<keyword evidence="6" id="KW-1133">Transmembrane helix</keyword>
<evidence type="ECO:0000256" key="7">
    <source>
        <dbReference type="SAM" id="SignalP"/>
    </source>
</evidence>
<feature type="signal peptide" evidence="7">
    <location>
        <begin position="1"/>
        <end position="27"/>
    </location>
</feature>